<feature type="compositionally biased region" description="Basic residues" evidence="14">
    <location>
        <begin position="198"/>
        <end position="207"/>
    </location>
</feature>
<feature type="region of interest" description="Disordered" evidence="14">
    <location>
        <begin position="21"/>
        <end position="41"/>
    </location>
</feature>
<dbReference type="Pfam" id="PF03824">
    <property type="entry name" value="NicO"/>
    <property type="match status" value="1"/>
</dbReference>
<comment type="function">
    <text evidence="1">Efflux system for nickel and cobalt.</text>
</comment>
<dbReference type="GO" id="GO:0006824">
    <property type="term" value="P:cobalt ion transport"/>
    <property type="evidence" value="ECO:0007669"/>
    <property type="project" value="UniProtKB-KW"/>
</dbReference>
<feature type="transmembrane region" description="Helical" evidence="13">
    <location>
        <begin position="162"/>
        <end position="184"/>
    </location>
</feature>
<evidence type="ECO:0000256" key="5">
    <source>
        <dbReference type="ARBA" id="ARBA00022475"/>
    </source>
</evidence>
<organism evidence="15 16">
    <name type="scientific">Thalassospira profundimaris</name>
    <dbReference type="NCBI Taxonomy" id="502049"/>
    <lineage>
        <taxon>Bacteria</taxon>
        <taxon>Pseudomonadati</taxon>
        <taxon>Pseudomonadota</taxon>
        <taxon>Alphaproteobacteria</taxon>
        <taxon>Rhodospirillales</taxon>
        <taxon>Thalassospiraceae</taxon>
        <taxon>Thalassospira</taxon>
    </lineage>
</organism>
<keyword evidence="9" id="KW-0406">Ion transport</keyword>
<evidence type="ECO:0000256" key="12">
    <source>
        <dbReference type="ARBA" id="ARBA00023285"/>
    </source>
</evidence>
<evidence type="ECO:0000256" key="8">
    <source>
        <dbReference type="ARBA" id="ARBA00022989"/>
    </source>
</evidence>
<feature type="compositionally biased region" description="Polar residues" evidence="14">
    <location>
        <begin position="21"/>
        <end position="40"/>
    </location>
</feature>
<evidence type="ECO:0000256" key="1">
    <source>
        <dbReference type="ARBA" id="ARBA00002510"/>
    </source>
</evidence>
<dbReference type="InterPro" id="IPR051224">
    <property type="entry name" value="NiCoT_RcnA"/>
</dbReference>
<comment type="subcellular location">
    <subcellularLocation>
        <location evidence="2 13">Cell membrane</location>
        <topology evidence="2 13">Multi-pass membrane protein</topology>
    </subcellularLocation>
</comment>
<protein>
    <recommendedName>
        <fullName evidence="13">Nickel/cobalt efflux system</fullName>
    </recommendedName>
</protein>
<evidence type="ECO:0000256" key="10">
    <source>
        <dbReference type="ARBA" id="ARBA00023112"/>
    </source>
</evidence>
<keyword evidence="12" id="KW-0170">Cobalt</keyword>
<feature type="transmembrane region" description="Helical" evidence="13">
    <location>
        <begin position="125"/>
        <end position="150"/>
    </location>
</feature>
<evidence type="ECO:0000256" key="7">
    <source>
        <dbReference type="ARBA" id="ARBA00022692"/>
    </source>
</evidence>
<evidence type="ECO:0000256" key="11">
    <source>
        <dbReference type="ARBA" id="ARBA00023136"/>
    </source>
</evidence>
<reference evidence="15 16" key="1">
    <citation type="submission" date="2014-07" db="EMBL/GenBank/DDBJ databases">
        <title>Draft genome sequence of Thalassospira profundimaris PR54-5.</title>
        <authorList>
            <person name="Lai Q."/>
            <person name="Shao Z."/>
        </authorList>
    </citation>
    <scope>NUCLEOTIDE SEQUENCE [LARGE SCALE GENOMIC DNA]</scope>
    <source>
        <strain evidence="15 16">PR54-5</strain>
    </source>
</reference>
<dbReference type="AlphaFoldDB" id="A0A367WQV4"/>
<dbReference type="PANTHER" id="PTHR40659:SF1">
    <property type="entry name" value="NICKEL_COBALT EFFLUX SYSTEM RCNA"/>
    <property type="match status" value="1"/>
</dbReference>
<keyword evidence="11 13" id="KW-0472">Membrane</keyword>
<evidence type="ECO:0000256" key="13">
    <source>
        <dbReference type="RuleBase" id="RU362101"/>
    </source>
</evidence>
<feature type="transmembrane region" description="Helical" evidence="13">
    <location>
        <begin position="274"/>
        <end position="303"/>
    </location>
</feature>
<keyword evidence="4 13" id="KW-0813">Transport</keyword>
<dbReference type="GO" id="GO:0015099">
    <property type="term" value="F:nickel cation transmembrane transporter activity"/>
    <property type="evidence" value="ECO:0007669"/>
    <property type="project" value="UniProtKB-UniRule"/>
</dbReference>
<evidence type="ECO:0000256" key="14">
    <source>
        <dbReference type="SAM" id="MobiDB-lite"/>
    </source>
</evidence>
<feature type="transmembrane region" description="Helical" evidence="13">
    <location>
        <begin position="82"/>
        <end position="104"/>
    </location>
</feature>
<gene>
    <name evidence="15" type="ORF">TH30_17750</name>
</gene>
<keyword evidence="7 13" id="KW-0812">Transmembrane</keyword>
<dbReference type="InterPro" id="IPR011541">
    <property type="entry name" value="Ni/Co_transpt_high_affinity"/>
</dbReference>
<keyword evidence="10" id="KW-0921">Nickel transport</keyword>
<feature type="transmembrane region" description="Helical" evidence="13">
    <location>
        <begin position="324"/>
        <end position="345"/>
    </location>
</feature>
<dbReference type="GO" id="GO:0032025">
    <property type="term" value="P:response to cobalt ion"/>
    <property type="evidence" value="ECO:0007669"/>
    <property type="project" value="TreeGrafter"/>
</dbReference>
<dbReference type="GO" id="GO:0046583">
    <property type="term" value="F:monoatomic cation efflux transmembrane transporter activity"/>
    <property type="evidence" value="ECO:0007669"/>
    <property type="project" value="TreeGrafter"/>
</dbReference>
<feature type="compositionally biased region" description="Basic and acidic residues" evidence="14">
    <location>
        <begin position="208"/>
        <end position="231"/>
    </location>
</feature>
<comment type="caution">
    <text evidence="15">The sequence shown here is derived from an EMBL/GenBank/DDBJ whole genome shotgun (WGS) entry which is preliminary data.</text>
</comment>
<feature type="transmembrane region" description="Helical" evidence="13">
    <location>
        <begin position="247"/>
        <end position="268"/>
    </location>
</feature>
<comment type="similarity">
    <text evidence="13">Belongs to the NiCoT transporter (TC 2.A.52) family.</text>
</comment>
<sequence>MLLVISFGSINPANAQSANLLGRGSNDSTNTAQNPSSPAQDESLISLPGWLSDLVGQTIVIQTKLNREITATLRDAKSDRSIWPGLMIIALSFAYGVFHAAGPGHGKMITTTYFLSRDAGWRQGVAMGSLIAGVQAITAIVLVGGLTLILNLGPAAITQNGLVLEAVSYALIAGLGALMCLRILQGRDDCCDHGGHTHHDHHHHTHDHGHDHNHAHDLAHEHQHDHQDTGHHHAHSTAAPAQTRWQMIASGIVVGLRPCTGSILVLLFTMANGMFLIGIGSAFAMALGVALTISLIGLAAIGIRTGTRHLFHLSDGAAGIIRRAVGFGGALMITLFGVMLLLASARQLGWI</sequence>
<dbReference type="GO" id="GO:0010045">
    <property type="term" value="P:response to nickel cation"/>
    <property type="evidence" value="ECO:0007669"/>
    <property type="project" value="TreeGrafter"/>
</dbReference>
<evidence type="ECO:0000256" key="2">
    <source>
        <dbReference type="ARBA" id="ARBA00004651"/>
    </source>
</evidence>
<accession>A0A367WQV4</accession>
<evidence type="ECO:0000256" key="9">
    <source>
        <dbReference type="ARBA" id="ARBA00023065"/>
    </source>
</evidence>
<evidence type="ECO:0000313" key="15">
    <source>
        <dbReference type="EMBL" id="RCK43823.1"/>
    </source>
</evidence>
<evidence type="ECO:0000256" key="3">
    <source>
        <dbReference type="ARBA" id="ARBA00022426"/>
    </source>
</evidence>
<dbReference type="Proteomes" id="UP000252255">
    <property type="component" value="Unassembled WGS sequence"/>
</dbReference>
<keyword evidence="8 13" id="KW-1133">Transmembrane helix</keyword>
<evidence type="ECO:0000256" key="6">
    <source>
        <dbReference type="ARBA" id="ARBA00022596"/>
    </source>
</evidence>
<dbReference type="GO" id="GO:0005886">
    <property type="term" value="C:plasma membrane"/>
    <property type="evidence" value="ECO:0007669"/>
    <property type="project" value="UniProtKB-SubCell"/>
</dbReference>
<dbReference type="EMBL" id="JPWI01000012">
    <property type="protein sequence ID" value="RCK43823.1"/>
    <property type="molecule type" value="Genomic_DNA"/>
</dbReference>
<evidence type="ECO:0000313" key="16">
    <source>
        <dbReference type="Proteomes" id="UP000252255"/>
    </source>
</evidence>
<keyword evidence="3" id="KW-0171">Cobalt transport</keyword>
<keyword evidence="6" id="KW-0533">Nickel</keyword>
<proteinExistence type="inferred from homology"/>
<keyword evidence="5" id="KW-1003">Cell membrane</keyword>
<name>A0A367WQV4_9PROT</name>
<feature type="region of interest" description="Disordered" evidence="14">
    <location>
        <begin position="195"/>
        <end position="237"/>
    </location>
</feature>
<dbReference type="PANTHER" id="PTHR40659">
    <property type="entry name" value="NICKEL/COBALT EFFLUX SYSTEM RCNA"/>
    <property type="match status" value="1"/>
</dbReference>
<evidence type="ECO:0000256" key="4">
    <source>
        <dbReference type="ARBA" id="ARBA00022448"/>
    </source>
</evidence>